<dbReference type="InterPro" id="IPR027417">
    <property type="entry name" value="P-loop_NTPase"/>
</dbReference>
<evidence type="ECO:0000313" key="2">
    <source>
        <dbReference type="EMBL" id="QOV21749.1"/>
    </source>
</evidence>
<name>A0A7U3NLW7_9CYAN</name>
<sequence>MESQKALELVKKIFHPRNLTYPEEQIFLKTWEGKLYRQMAAELGYDVGYLKDVGSRFWLSLSEKLDRHVTKKNLRWIFSSIYDGDDGEADEYSPISHRSTDQGFPDSPVPWGSPFYIKRPPIENLGIATTLQTGGLVRIKAPKSMGKTSLINHIMGAVREGGMRTLYLDIQQADEETFRDIDVFLRWFCLAIGQQLNLTPHFNEYWFPGAGSKLSCTTYMQEYLLHQISDPLVIAIDKLHYLVKYPSLAQNFLTMLRSWHEQGKVNHHWQKLRLIMAYSAELDLPIESHQSPFNVGLALNLSELTITQAYELAECYHLSGVGITELDNIQPLVNMVGGHPFLLQVAFYWLQSGYLTLPQLLEEAPTVKGIYNDYLLQLWLSLQHDDQLMAAFSQVVFAHEPVSIDITKAYVLEGMGLVKVNGMQASLRCELYRQYFNNLVENLYG</sequence>
<proteinExistence type="predicted"/>
<dbReference type="Proteomes" id="UP000593846">
    <property type="component" value="Chromosome"/>
</dbReference>
<evidence type="ECO:0000259" key="1">
    <source>
        <dbReference type="Pfam" id="PF26355"/>
    </source>
</evidence>
<keyword evidence="3" id="KW-1185">Reference proteome</keyword>
<evidence type="ECO:0000313" key="3">
    <source>
        <dbReference type="Proteomes" id="UP000593846"/>
    </source>
</evidence>
<dbReference type="KEGG" id="aee:IM676_13560"/>
<dbReference type="Gene3D" id="3.40.50.300">
    <property type="entry name" value="P-loop containing nucleotide triphosphate hydrolases"/>
    <property type="match status" value="1"/>
</dbReference>
<dbReference type="InterPro" id="IPR058651">
    <property type="entry name" value="HTH_VMAP-M9"/>
</dbReference>
<dbReference type="Pfam" id="PF14516">
    <property type="entry name" value="AAA_35"/>
    <property type="match status" value="1"/>
</dbReference>
<reference evidence="3" key="1">
    <citation type="submission" date="2020-10" db="EMBL/GenBank/DDBJ databases">
        <title>Genome-based taxonomic classification of the species Anabaenopsis elenkinii.</title>
        <authorList>
            <person name="Delbaje E."/>
            <person name="Andreote A.P.D."/>
            <person name="Pellegrinetti T.A."/>
            <person name="Cruz R.B."/>
            <person name="Branco L.H.Z."/>
            <person name="Fiore M.F."/>
        </authorList>
    </citation>
    <scope>NUCLEOTIDE SEQUENCE [LARGE SCALE GENOMIC DNA]</scope>
    <source>
        <strain evidence="3">CCIBt3563</strain>
    </source>
</reference>
<dbReference type="RefSeq" id="WP_200987395.1">
    <property type="nucleotide sequence ID" value="NZ_CP063311.1"/>
</dbReference>
<dbReference type="Pfam" id="PF26355">
    <property type="entry name" value="HTH_VMAP-M9"/>
    <property type="match status" value="1"/>
</dbReference>
<protein>
    <submittedName>
        <fullName evidence="2">AAA-like domain-containing protein</fullName>
    </submittedName>
</protein>
<dbReference type="SUPFAM" id="SSF52540">
    <property type="entry name" value="P-loop containing nucleoside triphosphate hydrolases"/>
    <property type="match status" value="1"/>
</dbReference>
<feature type="domain" description="vWA-MoxR associated protein N-terminal HTH" evidence="1">
    <location>
        <begin position="1"/>
        <end position="79"/>
    </location>
</feature>
<gene>
    <name evidence="2" type="ORF">IM676_13560</name>
</gene>
<dbReference type="EMBL" id="CP063311">
    <property type="protein sequence ID" value="QOV21749.1"/>
    <property type="molecule type" value="Genomic_DNA"/>
</dbReference>
<organism evidence="2 3">
    <name type="scientific">Anabaenopsis elenkinii CCIBt3563</name>
    <dbReference type="NCBI Taxonomy" id="2779889"/>
    <lineage>
        <taxon>Bacteria</taxon>
        <taxon>Bacillati</taxon>
        <taxon>Cyanobacteriota</taxon>
        <taxon>Cyanophyceae</taxon>
        <taxon>Nostocales</taxon>
        <taxon>Nodulariaceae</taxon>
        <taxon>Anabaenopsis</taxon>
    </lineage>
</organism>
<accession>A0A7U3NLW7</accession>
<dbReference type="AlphaFoldDB" id="A0A7U3NLW7"/>